<dbReference type="Proteomes" id="UP001165740">
    <property type="component" value="Chromosome 6"/>
</dbReference>
<evidence type="ECO:0000256" key="1">
    <source>
        <dbReference type="SAM" id="MobiDB-lite"/>
    </source>
</evidence>
<gene>
    <name evidence="3 4 5" type="primary">LOC106064567</name>
</gene>
<evidence type="ECO:0000313" key="2">
    <source>
        <dbReference type="Proteomes" id="UP001165740"/>
    </source>
</evidence>
<proteinExistence type="predicted"/>
<evidence type="ECO:0000313" key="3">
    <source>
        <dbReference type="RefSeq" id="XP_013078606.2"/>
    </source>
</evidence>
<protein>
    <submittedName>
        <fullName evidence="3 4">Uncharacterized protein LOC106064567 isoform X1</fullName>
    </submittedName>
</protein>
<dbReference type="RefSeq" id="XP_055887617.1">
    <property type="nucleotide sequence ID" value="XM_056031642.1"/>
</dbReference>
<reference evidence="3 4" key="1">
    <citation type="submission" date="2025-04" db="UniProtKB">
        <authorList>
            <consortium name="RefSeq"/>
        </authorList>
    </citation>
    <scope>IDENTIFICATION</scope>
</reference>
<evidence type="ECO:0000313" key="4">
    <source>
        <dbReference type="RefSeq" id="XP_055887616.1"/>
    </source>
</evidence>
<feature type="compositionally biased region" description="Basic and acidic residues" evidence="1">
    <location>
        <begin position="1"/>
        <end position="10"/>
    </location>
</feature>
<evidence type="ECO:0000313" key="5">
    <source>
        <dbReference type="RefSeq" id="XP_055887617.1"/>
    </source>
</evidence>
<dbReference type="AlphaFoldDB" id="A0A9U8EA36"/>
<dbReference type="KEGG" id="bgt:106064567"/>
<dbReference type="RefSeq" id="XP_013078606.2">
    <property type="nucleotide sequence ID" value="XM_013223152.2"/>
</dbReference>
<dbReference type="GeneID" id="106064567"/>
<dbReference type="RefSeq" id="XP_055887616.1">
    <property type="nucleotide sequence ID" value="XM_056031641.1"/>
</dbReference>
<name>A0A9U8EA36_BIOGL</name>
<feature type="region of interest" description="Disordered" evidence="1">
    <location>
        <begin position="1"/>
        <end position="24"/>
    </location>
</feature>
<organism evidence="2 3">
    <name type="scientific">Biomphalaria glabrata</name>
    <name type="common">Bloodfluke planorb</name>
    <name type="synonym">Freshwater snail</name>
    <dbReference type="NCBI Taxonomy" id="6526"/>
    <lineage>
        <taxon>Eukaryota</taxon>
        <taxon>Metazoa</taxon>
        <taxon>Spiralia</taxon>
        <taxon>Lophotrochozoa</taxon>
        <taxon>Mollusca</taxon>
        <taxon>Gastropoda</taxon>
        <taxon>Heterobranchia</taxon>
        <taxon>Euthyneura</taxon>
        <taxon>Panpulmonata</taxon>
        <taxon>Hygrophila</taxon>
        <taxon>Lymnaeoidea</taxon>
        <taxon>Planorbidae</taxon>
        <taxon>Biomphalaria</taxon>
    </lineage>
</organism>
<sequence>MASLGKDCKPVTKPPTKKSKESKLNRTMNYNNIRPWISSPYIPLDKIVRPRAVSKVTSVGIPQPDFIAVPYIEDVCVTNGTSLILDEGLLCNENYKTASWATENKHELQVLHRHQWGVGRSSSTKTLVPNNYRIVSGPDFDYIKSVSPQEDKLSTPFNNKIVMEQETPSNVVEASQFLHEIRHHLSHKRNISNIVA</sequence>
<accession>A0A9U8EA36</accession>
<keyword evidence="2" id="KW-1185">Reference proteome</keyword>